<comment type="caution">
    <text evidence="10">The sequence shown here is derived from an EMBL/GenBank/DDBJ whole genome shotgun (WGS) entry which is preliminary data.</text>
</comment>
<keyword evidence="4 8" id="KW-0418">Kinase</keyword>
<evidence type="ECO:0000256" key="8">
    <source>
        <dbReference type="HAMAP-Rule" id="MF_00238"/>
    </source>
</evidence>
<evidence type="ECO:0000256" key="3">
    <source>
        <dbReference type="ARBA" id="ARBA00022741"/>
    </source>
</evidence>
<dbReference type="RefSeq" id="WP_380026838.1">
    <property type="nucleotide sequence ID" value="NZ_JBHSHC010000112.1"/>
</dbReference>
<dbReference type="InterPro" id="IPR003136">
    <property type="entry name" value="Cytidylate_kin"/>
</dbReference>
<dbReference type="Gene3D" id="3.40.50.300">
    <property type="entry name" value="P-loop containing nucleotide triphosphate hydrolases"/>
    <property type="match status" value="1"/>
</dbReference>
<sequence>MNEIRVAIDGPAGAGKSTVAKMVARRLGLLYIDTGAMYRAVTWKAIEEGIPLSDEQKLVELASNLHIRLQTNKQKQSVFVNDTNVTEQIRSKEVTEHVSTVSAIPGVRTSLVKMQQKLAQEQGVVMDGRDIGTCVIPDAEVKIFLTASLEERARRRMEELIRKGVQVDFEELKSSIAKRDEMDSSREFAPLRKAEDAYSIDTTNLSLDEVVEQIVSICEKQIGTKL</sequence>
<dbReference type="InterPro" id="IPR027417">
    <property type="entry name" value="P-loop_NTPase"/>
</dbReference>
<comment type="subcellular location">
    <subcellularLocation>
        <location evidence="8">Cytoplasm</location>
    </subcellularLocation>
</comment>
<dbReference type="Proteomes" id="UP001596002">
    <property type="component" value="Unassembled WGS sequence"/>
</dbReference>
<evidence type="ECO:0000256" key="5">
    <source>
        <dbReference type="ARBA" id="ARBA00022840"/>
    </source>
</evidence>
<dbReference type="Pfam" id="PF02224">
    <property type="entry name" value="Cytidylate_kin"/>
    <property type="match status" value="1"/>
</dbReference>
<proteinExistence type="inferred from homology"/>
<evidence type="ECO:0000313" key="10">
    <source>
        <dbReference type="EMBL" id="MFC4768886.1"/>
    </source>
</evidence>
<dbReference type="PANTHER" id="PTHR21299">
    <property type="entry name" value="CYTIDYLATE KINASE/PANTOATE-BETA-ALANINE LIGASE"/>
    <property type="match status" value="1"/>
</dbReference>
<feature type="binding site" evidence="8">
    <location>
        <begin position="10"/>
        <end position="18"/>
    </location>
    <ligand>
        <name>ATP</name>
        <dbReference type="ChEBI" id="CHEBI:30616"/>
    </ligand>
</feature>
<name>A0ABV9Q2Y3_9BACL</name>
<dbReference type="PANTHER" id="PTHR21299:SF2">
    <property type="entry name" value="CYTIDYLATE KINASE"/>
    <property type="match status" value="1"/>
</dbReference>
<comment type="similarity">
    <text evidence="1 8">Belongs to the cytidylate kinase family. Type 1 subfamily.</text>
</comment>
<evidence type="ECO:0000256" key="1">
    <source>
        <dbReference type="ARBA" id="ARBA00009427"/>
    </source>
</evidence>
<accession>A0ABV9Q2Y3</accession>
<dbReference type="EC" id="2.7.4.25" evidence="8"/>
<protein>
    <recommendedName>
        <fullName evidence="8">Cytidylate kinase</fullName>
        <shortName evidence="8">CK</shortName>
        <ecNumber evidence="8">2.7.4.25</ecNumber>
    </recommendedName>
    <alternativeName>
        <fullName evidence="8">Cytidine monophosphate kinase</fullName>
        <shortName evidence="8">CMP kinase</shortName>
    </alternativeName>
</protein>
<dbReference type="GO" id="GO:0016301">
    <property type="term" value="F:kinase activity"/>
    <property type="evidence" value="ECO:0007669"/>
    <property type="project" value="UniProtKB-KW"/>
</dbReference>
<keyword evidence="11" id="KW-1185">Reference proteome</keyword>
<organism evidence="10 11">
    <name type="scientific">Effusibacillus consociatus</name>
    <dbReference type="NCBI Taxonomy" id="1117041"/>
    <lineage>
        <taxon>Bacteria</taxon>
        <taxon>Bacillati</taxon>
        <taxon>Bacillota</taxon>
        <taxon>Bacilli</taxon>
        <taxon>Bacillales</taxon>
        <taxon>Alicyclobacillaceae</taxon>
        <taxon>Effusibacillus</taxon>
    </lineage>
</organism>
<evidence type="ECO:0000256" key="2">
    <source>
        <dbReference type="ARBA" id="ARBA00022679"/>
    </source>
</evidence>
<evidence type="ECO:0000313" key="11">
    <source>
        <dbReference type="Proteomes" id="UP001596002"/>
    </source>
</evidence>
<evidence type="ECO:0000256" key="4">
    <source>
        <dbReference type="ARBA" id="ARBA00022777"/>
    </source>
</evidence>
<gene>
    <name evidence="8 10" type="primary">cmk</name>
    <name evidence="10" type="ORF">ACFO8Q_16220</name>
</gene>
<reference evidence="11" key="1">
    <citation type="journal article" date="2019" name="Int. J. Syst. Evol. Microbiol.">
        <title>The Global Catalogue of Microorganisms (GCM) 10K type strain sequencing project: providing services to taxonomists for standard genome sequencing and annotation.</title>
        <authorList>
            <consortium name="The Broad Institute Genomics Platform"/>
            <consortium name="The Broad Institute Genome Sequencing Center for Infectious Disease"/>
            <person name="Wu L."/>
            <person name="Ma J."/>
        </authorList>
    </citation>
    <scope>NUCLEOTIDE SEQUENCE [LARGE SCALE GENOMIC DNA]</scope>
    <source>
        <strain evidence="11">WYCCWR 12678</strain>
    </source>
</reference>
<dbReference type="SUPFAM" id="SSF52540">
    <property type="entry name" value="P-loop containing nucleoside triphosphate hydrolases"/>
    <property type="match status" value="1"/>
</dbReference>
<dbReference type="NCBIfam" id="TIGR00017">
    <property type="entry name" value="cmk"/>
    <property type="match status" value="1"/>
</dbReference>
<comment type="catalytic activity">
    <reaction evidence="7 8">
        <text>CMP + ATP = CDP + ADP</text>
        <dbReference type="Rhea" id="RHEA:11600"/>
        <dbReference type="ChEBI" id="CHEBI:30616"/>
        <dbReference type="ChEBI" id="CHEBI:58069"/>
        <dbReference type="ChEBI" id="CHEBI:60377"/>
        <dbReference type="ChEBI" id="CHEBI:456216"/>
        <dbReference type="EC" id="2.7.4.25"/>
    </reaction>
</comment>
<keyword evidence="5 8" id="KW-0067">ATP-binding</keyword>
<dbReference type="EMBL" id="JBHSHC010000112">
    <property type="protein sequence ID" value="MFC4768886.1"/>
    <property type="molecule type" value="Genomic_DNA"/>
</dbReference>
<keyword evidence="3 8" id="KW-0547">Nucleotide-binding</keyword>
<dbReference type="HAMAP" id="MF_00238">
    <property type="entry name" value="Cytidyl_kinase_type1"/>
    <property type="match status" value="1"/>
</dbReference>
<evidence type="ECO:0000256" key="6">
    <source>
        <dbReference type="ARBA" id="ARBA00047615"/>
    </source>
</evidence>
<dbReference type="InterPro" id="IPR011994">
    <property type="entry name" value="Cytidylate_kinase_dom"/>
</dbReference>
<dbReference type="CDD" id="cd02020">
    <property type="entry name" value="CMPK"/>
    <property type="match status" value="1"/>
</dbReference>
<keyword evidence="8" id="KW-0963">Cytoplasm</keyword>
<evidence type="ECO:0000256" key="7">
    <source>
        <dbReference type="ARBA" id="ARBA00048478"/>
    </source>
</evidence>
<comment type="catalytic activity">
    <reaction evidence="6 8">
        <text>dCMP + ATP = dCDP + ADP</text>
        <dbReference type="Rhea" id="RHEA:25094"/>
        <dbReference type="ChEBI" id="CHEBI:30616"/>
        <dbReference type="ChEBI" id="CHEBI:57566"/>
        <dbReference type="ChEBI" id="CHEBI:58593"/>
        <dbReference type="ChEBI" id="CHEBI:456216"/>
        <dbReference type="EC" id="2.7.4.25"/>
    </reaction>
</comment>
<feature type="domain" description="Cytidylate kinase" evidence="9">
    <location>
        <begin position="6"/>
        <end position="218"/>
    </location>
</feature>
<evidence type="ECO:0000259" key="9">
    <source>
        <dbReference type="Pfam" id="PF02224"/>
    </source>
</evidence>
<keyword evidence="2 8" id="KW-0808">Transferase</keyword>